<accession>A0A5C3PBA1</accession>
<gene>
    <name evidence="1" type="ORF">K466DRAFT_599851</name>
</gene>
<dbReference type="AlphaFoldDB" id="A0A5C3PBA1"/>
<protein>
    <submittedName>
        <fullName evidence="1">Uncharacterized protein</fullName>
    </submittedName>
</protein>
<reference evidence="1 2" key="1">
    <citation type="journal article" date="2019" name="Nat. Ecol. Evol.">
        <title>Megaphylogeny resolves global patterns of mushroom evolution.</title>
        <authorList>
            <person name="Varga T."/>
            <person name="Krizsan K."/>
            <person name="Foldi C."/>
            <person name="Dima B."/>
            <person name="Sanchez-Garcia M."/>
            <person name="Sanchez-Ramirez S."/>
            <person name="Szollosi G.J."/>
            <person name="Szarkandi J.G."/>
            <person name="Papp V."/>
            <person name="Albert L."/>
            <person name="Andreopoulos W."/>
            <person name="Angelini C."/>
            <person name="Antonin V."/>
            <person name="Barry K.W."/>
            <person name="Bougher N.L."/>
            <person name="Buchanan P."/>
            <person name="Buyck B."/>
            <person name="Bense V."/>
            <person name="Catcheside P."/>
            <person name="Chovatia M."/>
            <person name="Cooper J."/>
            <person name="Damon W."/>
            <person name="Desjardin D."/>
            <person name="Finy P."/>
            <person name="Geml J."/>
            <person name="Haridas S."/>
            <person name="Hughes K."/>
            <person name="Justo A."/>
            <person name="Karasinski D."/>
            <person name="Kautmanova I."/>
            <person name="Kiss B."/>
            <person name="Kocsube S."/>
            <person name="Kotiranta H."/>
            <person name="LaButti K.M."/>
            <person name="Lechner B.E."/>
            <person name="Liimatainen K."/>
            <person name="Lipzen A."/>
            <person name="Lukacs Z."/>
            <person name="Mihaltcheva S."/>
            <person name="Morgado L.N."/>
            <person name="Niskanen T."/>
            <person name="Noordeloos M.E."/>
            <person name="Ohm R.A."/>
            <person name="Ortiz-Santana B."/>
            <person name="Ovrebo C."/>
            <person name="Racz N."/>
            <person name="Riley R."/>
            <person name="Savchenko A."/>
            <person name="Shiryaev A."/>
            <person name="Soop K."/>
            <person name="Spirin V."/>
            <person name="Szebenyi C."/>
            <person name="Tomsovsky M."/>
            <person name="Tulloss R.E."/>
            <person name="Uehling J."/>
            <person name="Grigoriev I.V."/>
            <person name="Vagvolgyi C."/>
            <person name="Papp T."/>
            <person name="Martin F.M."/>
            <person name="Miettinen O."/>
            <person name="Hibbett D.S."/>
            <person name="Nagy L.G."/>
        </authorList>
    </citation>
    <scope>NUCLEOTIDE SEQUENCE [LARGE SCALE GENOMIC DNA]</scope>
    <source>
        <strain evidence="1 2">HHB13444</strain>
    </source>
</reference>
<dbReference type="Proteomes" id="UP000308197">
    <property type="component" value="Unassembled WGS sequence"/>
</dbReference>
<proteinExistence type="predicted"/>
<dbReference type="InParanoid" id="A0A5C3PBA1"/>
<dbReference type="EMBL" id="ML211173">
    <property type="protein sequence ID" value="TFK86994.1"/>
    <property type="molecule type" value="Genomic_DNA"/>
</dbReference>
<organism evidence="1 2">
    <name type="scientific">Polyporus arcularius HHB13444</name>
    <dbReference type="NCBI Taxonomy" id="1314778"/>
    <lineage>
        <taxon>Eukaryota</taxon>
        <taxon>Fungi</taxon>
        <taxon>Dikarya</taxon>
        <taxon>Basidiomycota</taxon>
        <taxon>Agaricomycotina</taxon>
        <taxon>Agaricomycetes</taxon>
        <taxon>Polyporales</taxon>
        <taxon>Polyporaceae</taxon>
        <taxon>Polyporus</taxon>
    </lineage>
</organism>
<sequence>MTEPALIPNPQLTRTGELYPRAKLAALDTLQRAALASVPRALSAFDRSHGSWAWNDDHTRAVRLSTGKFDEPDFHRLIGVLHRVNLRTSPSWVTVFPYYLQDAELVNAIFHGHHHPFDGGMHMYGEMPAVPVWLKSPGSPSPCDGLYCAEPQYPHEVRDHTDCNFARPGNLLHPAAVHMHDLVIMDVSVYLQADFPSGPPEYALETDKIALVHTASDYAAHISLDDFVGTLLVAMRRIATALGTGE</sequence>
<evidence type="ECO:0000313" key="1">
    <source>
        <dbReference type="EMBL" id="TFK86994.1"/>
    </source>
</evidence>
<name>A0A5C3PBA1_9APHY</name>
<keyword evidence="2" id="KW-1185">Reference proteome</keyword>
<evidence type="ECO:0000313" key="2">
    <source>
        <dbReference type="Proteomes" id="UP000308197"/>
    </source>
</evidence>